<feature type="transmembrane region" description="Helical" evidence="1">
    <location>
        <begin position="14"/>
        <end position="31"/>
    </location>
</feature>
<keyword evidence="1" id="KW-1133">Transmembrane helix</keyword>
<dbReference type="Proteomes" id="UP000460416">
    <property type="component" value="Unassembled WGS sequence"/>
</dbReference>
<sequence>MLKFIRSLYFGKRLFYALFGISILFLISFWFSPLYSITWILTSVLGILVLTDVSALFRVNGIEADRILPEKFSNSDDNRVVIEIANKYGFRLNAEVIDEIPVQFQKRDFLKQIRFTPHKSIEFEYFLKPLERGEYIFGNLNIYVSSIFKLAKRRYTFNKDQMVKVYPSFIQMKKLDFLALDQKINLHGIKRIRRIGHTMEFEQIKEYVRGDDVRTINWKATAKHGNLMVNQFQDERSQPIYSIIDCGRVMKMPFEGLSLLDYAINSSLAFSNVALKKKDKVGMLSFSNKIDHLQKASSKLSQLSRIMEALYNVNTGFYDSDFSLLYSRVKKYISHRSLLMIYTNFEHMSGLQRQLPFLKALAKQHLVVVIFFENTEMIRLTEIAPANLSESAHQTIAEQYAHNKSLMARELQRHGIQALLTPPQDLSINAINKYLEIKSRGLL</sequence>
<organism evidence="3 4">
    <name type="scientific">Christiangramia aestuarii</name>
    <dbReference type="NCBI Taxonomy" id="1028746"/>
    <lineage>
        <taxon>Bacteria</taxon>
        <taxon>Pseudomonadati</taxon>
        <taxon>Bacteroidota</taxon>
        <taxon>Flavobacteriia</taxon>
        <taxon>Flavobacteriales</taxon>
        <taxon>Flavobacteriaceae</taxon>
        <taxon>Christiangramia</taxon>
    </lineage>
</organism>
<evidence type="ECO:0000256" key="1">
    <source>
        <dbReference type="SAM" id="Phobius"/>
    </source>
</evidence>
<dbReference type="EMBL" id="VJVW01000003">
    <property type="protein sequence ID" value="MUP42522.1"/>
    <property type="molecule type" value="Genomic_DNA"/>
</dbReference>
<feature type="domain" description="DUF58" evidence="2">
    <location>
        <begin position="204"/>
        <end position="386"/>
    </location>
</feature>
<dbReference type="OrthoDB" id="845740at2"/>
<dbReference type="RefSeq" id="WP_162430993.1">
    <property type="nucleotide sequence ID" value="NZ_BAABGI010000003.1"/>
</dbReference>
<feature type="transmembrane region" description="Helical" evidence="1">
    <location>
        <begin position="37"/>
        <end position="57"/>
    </location>
</feature>
<dbReference type="AlphaFoldDB" id="A0A7K1LNY4"/>
<keyword evidence="1" id="KW-0472">Membrane</keyword>
<accession>A0A7K1LNY4</accession>
<dbReference type="InterPro" id="IPR002881">
    <property type="entry name" value="DUF58"/>
</dbReference>
<evidence type="ECO:0000313" key="3">
    <source>
        <dbReference type="EMBL" id="MUP42522.1"/>
    </source>
</evidence>
<comment type="caution">
    <text evidence="3">The sequence shown here is derived from an EMBL/GenBank/DDBJ whole genome shotgun (WGS) entry which is preliminary data.</text>
</comment>
<proteinExistence type="predicted"/>
<protein>
    <submittedName>
        <fullName evidence="3">DUF58 domain-containing protein</fullName>
    </submittedName>
</protein>
<evidence type="ECO:0000259" key="2">
    <source>
        <dbReference type="Pfam" id="PF01882"/>
    </source>
</evidence>
<keyword evidence="1" id="KW-0812">Transmembrane</keyword>
<dbReference type="PANTHER" id="PTHR33608:SF3">
    <property type="entry name" value="SLR2013 PROTEIN"/>
    <property type="match status" value="1"/>
</dbReference>
<dbReference type="PANTHER" id="PTHR33608">
    <property type="entry name" value="BLL2464 PROTEIN"/>
    <property type="match status" value="1"/>
</dbReference>
<evidence type="ECO:0000313" key="4">
    <source>
        <dbReference type="Proteomes" id="UP000460416"/>
    </source>
</evidence>
<reference evidence="3 4" key="1">
    <citation type="submission" date="2019-07" db="EMBL/GenBank/DDBJ databases">
        <title>Gramella aestuarii sp. nov., isolated from a tidal flat, and emended description of Gramella echinicola.</title>
        <authorList>
            <person name="Liu L."/>
        </authorList>
    </citation>
    <scope>NUCLEOTIDE SEQUENCE [LARGE SCALE GENOMIC DNA]</scope>
    <source>
        <strain evidence="3 4">BS12</strain>
    </source>
</reference>
<name>A0A7K1LNY4_9FLAO</name>
<dbReference type="Pfam" id="PF01882">
    <property type="entry name" value="DUF58"/>
    <property type="match status" value="1"/>
</dbReference>
<gene>
    <name evidence="3" type="ORF">FLP08_08055</name>
</gene>
<keyword evidence="4" id="KW-1185">Reference proteome</keyword>